<protein>
    <submittedName>
        <fullName evidence="1">Uncharacterized protein</fullName>
    </submittedName>
</protein>
<sequence>MFSGRKDSANRKQMQIYLQFAEMQLNFAKQNYK</sequence>
<name>A0ABC9NDM1_BACUC</name>
<proteinExistence type="predicted"/>
<accession>A0ABC9NDM1</accession>
<organism evidence="1 2">
    <name type="scientific">Bacteroides uniformis (strain ATCC 8492 / DSM 6597 / CCUG 4942 / CIP 103695 / JCM 5828 / KCTC 5204 / NCTC 13054 / VPI 0061)</name>
    <dbReference type="NCBI Taxonomy" id="411479"/>
    <lineage>
        <taxon>Bacteria</taxon>
        <taxon>Pseudomonadati</taxon>
        <taxon>Bacteroidota</taxon>
        <taxon>Bacteroidia</taxon>
        <taxon>Bacteroidales</taxon>
        <taxon>Bacteroidaceae</taxon>
        <taxon>Bacteroides</taxon>
    </lineage>
</organism>
<dbReference type="Proteomes" id="UP000004110">
    <property type="component" value="Unassembled WGS sequence"/>
</dbReference>
<dbReference type="AlphaFoldDB" id="A0ABC9NDM1"/>
<dbReference type="EMBL" id="AAYH02000041">
    <property type="protein sequence ID" value="EDO54736.1"/>
    <property type="molecule type" value="Genomic_DNA"/>
</dbReference>
<keyword evidence="2" id="KW-1185">Reference proteome</keyword>
<gene>
    <name evidence="1" type="ORF">BACUNI_01721</name>
</gene>
<reference evidence="1" key="2">
    <citation type="submission" date="2013-11" db="EMBL/GenBank/DDBJ databases">
        <title>Draft genome sequence of Bacteroides uniformis (ATCC 8492).</title>
        <authorList>
            <person name="Sudarsanam P."/>
            <person name="Ley R."/>
            <person name="Guruge J."/>
            <person name="Turnbaugh P.J."/>
            <person name="Mahowald M."/>
            <person name="Liep D."/>
            <person name="Gordon J."/>
        </authorList>
    </citation>
    <scope>NUCLEOTIDE SEQUENCE</scope>
    <source>
        <strain evidence="1">ATCC 8492</strain>
    </source>
</reference>
<evidence type="ECO:0000313" key="1">
    <source>
        <dbReference type="EMBL" id="EDO54736.1"/>
    </source>
</evidence>
<comment type="caution">
    <text evidence="1">The sequence shown here is derived from an EMBL/GenBank/DDBJ whole genome shotgun (WGS) entry which is preliminary data.</text>
</comment>
<evidence type="ECO:0000313" key="2">
    <source>
        <dbReference type="Proteomes" id="UP000004110"/>
    </source>
</evidence>
<reference evidence="1" key="1">
    <citation type="submission" date="2007-06" db="EMBL/GenBank/DDBJ databases">
        <authorList>
            <person name="Fulton L."/>
            <person name="Clifton S."/>
            <person name="Fulton B."/>
            <person name="Xu J."/>
            <person name="Minx P."/>
            <person name="Pepin K.H."/>
            <person name="Johnson M."/>
            <person name="Thiruvilangam P."/>
            <person name="Bhonagiri V."/>
            <person name="Nash W.E."/>
            <person name="Mardis E.R."/>
            <person name="Wilson R.K."/>
        </authorList>
    </citation>
    <scope>NUCLEOTIDE SEQUENCE [LARGE SCALE GENOMIC DNA]</scope>
    <source>
        <strain evidence="1">ATCC 8492</strain>
    </source>
</reference>